<dbReference type="EMBL" id="LAZR01008605">
    <property type="protein sequence ID" value="KKM77696.1"/>
    <property type="molecule type" value="Genomic_DNA"/>
</dbReference>
<organism evidence="1">
    <name type="scientific">marine sediment metagenome</name>
    <dbReference type="NCBI Taxonomy" id="412755"/>
    <lineage>
        <taxon>unclassified sequences</taxon>
        <taxon>metagenomes</taxon>
        <taxon>ecological metagenomes</taxon>
    </lineage>
</organism>
<sequence length="73" mass="8136">MKVFIWEYVARMSDSYHCDGGVVVLAAALARARTLANSNNGCQIQEHEQPSAIFTLQVDHEEKVFYMPNAGCC</sequence>
<name>A0A0F9KSC9_9ZZZZ</name>
<accession>A0A0F9KSC9</accession>
<dbReference type="AlphaFoldDB" id="A0A0F9KSC9"/>
<reference evidence="1" key="1">
    <citation type="journal article" date="2015" name="Nature">
        <title>Complex archaea that bridge the gap between prokaryotes and eukaryotes.</title>
        <authorList>
            <person name="Spang A."/>
            <person name="Saw J.H."/>
            <person name="Jorgensen S.L."/>
            <person name="Zaremba-Niedzwiedzka K."/>
            <person name="Martijn J."/>
            <person name="Lind A.E."/>
            <person name="van Eijk R."/>
            <person name="Schleper C."/>
            <person name="Guy L."/>
            <person name="Ettema T.J."/>
        </authorList>
    </citation>
    <scope>NUCLEOTIDE SEQUENCE</scope>
</reference>
<proteinExistence type="predicted"/>
<comment type="caution">
    <text evidence="1">The sequence shown here is derived from an EMBL/GenBank/DDBJ whole genome shotgun (WGS) entry which is preliminary data.</text>
</comment>
<protein>
    <submittedName>
        <fullName evidence="1">Uncharacterized protein</fullName>
    </submittedName>
</protein>
<evidence type="ECO:0000313" key="1">
    <source>
        <dbReference type="EMBL" id="KKM77696.1"/>
    </source>
</evidence>
<gene>
    <name evidence="1" type="ORF">LCGC14_1367480</name>
</gene>